<dbReference type="Proteomes" id="UP000268093">
    <property type="component" value="Unassembled WGS sequence"/>
</dbReference>
<dbReference type="PANTHER" id="PTHR34286">
    <property type="entry name" value="TRANSMEMBRANE PROTEIN"/>
    <property type="match status" value="1"/>
</dbReference>
<gene>
    <name evidence="1" type="ORF">BC936DRAFT_137741</name>
</gene>
<reference evidence="1 2" key="1">
    <citation type="journal article" date="2018" name="New Phytol.">
        <title>Phylogenomics of Endogonaceae and evolution of mycorrhizas within Mucoromycota.</title>
        <authorList>
            <person name="Chang Y."/>
            <person name="Desiro A."/>
            <person name="Na H."/>
            <person name="Sandor L."/>
            <person name="Lipzen A."/>
            <person name="Clum A."/>
            <person name="Barry K."/>
            <person name="Grigoriev I.V."/>
            <person name="Martin F.M."/>
            <person name="Stajich J.E."/>
            <person name="Smith M.E."/>
            <person name="Bonito G."/>
            <person name="Spatafora J.W."/>
        </authorList>
    </citation>
    <scope>NUCLEOTIDE SEQUENCE [LARGE SCALE GENOMIC DNA]</scope>
    <source>
        <strain evidence="1 2">GMNB39</strain>
    </source>
</reference>
<evidence type="ECO:0000313" key="1">
    <source>
        <dbReference type="EMBL" id="RUP52205.1"/>
    </source>
</evidence>
<keyword evidence="2" id="KW-1185">Reference proteome</keyword>
<dbReference type="OrthoDB" id="2100988at2759"/>
<dbReference type="EMBL" id="RBNI01000119">
    <property type="protein sequence ID" value="RUP52205.1"/>
    <property type="molecule type" value="Genomic_DNA"/>
</dbReference>
<dbReference type="AlphaFoldDB" id="A0A433DMZ9"/>
<evidence type="ECO:0000313" key="2">
    <source>
        <dbReference type="Proteomes" id="UP000268093"/>
    </source>
</evidence>
<proteinExistence type="predicted"/>
<accession>A0A433DMZ9</accession>
<comment type="caution">
    <text evidence="1">The sequence shown here is derived from an EMBL/GenBank/DDBJ whole genome shotgun (WGS) entry which is preliminary data.</text>
</comment>
<sequence length="106" mass="12481">MYTSTHKNLTPTMPSHHFSHFYHRMQGGVKRFAYPKEVWSPAGGWWAQPKTWKSNTVVVALGMAVTCAGVWRLSAEREWRHKEPIRWIPSMMWSKQFKSGEFKQDD</sequence>
<dbReference type="PANTHER" id="PTHR34286:SF1">
    <property type="entry name" value="TRANSMEMBRANE PROTEIN"/>
    <property type="match status" value="1"/>
</dbReference>
<name>A0A433DMZ9_9FUNG</name>
<protein>
    <submittedName>
        <fullName evidence="1">Uncharacterized protein</fullName>
    </submittedName>
</protein>
<organism evidence="1 2">
    <name type="scientific">Jimgerdemannia flammicorona</name>
    <dbReference type="NCBI Taxonomy" id="994334"/>
    <lineage>
        <taxon>Eukaryota</taxon>
        <taxon>Fungi</taxon>
        <taxon>Fungi incertae sedis</taxon>
        <taxon>Mucoromycota</taxon>
        <taxon>Mucoromycotina</taxon>
        <taxon>Endogonomycetes</taxon>
        <taxon>Endogonales</taxon>
        <taxon>Endogonaceae</taxon>
        <taxon>Jimgerdemannia</taxon>
    </lineage>
</organism>